<sequence length="130" mass="14274">MIFFSAYAWVAAGMLLLGTPQPNPTAMCQAKLVSQLQNGELQITGYCRNQTESPLAASYELTMEREGRSGSTHNTQGGRINLAPAQEVALSQTTINYQPTDVCSIRLKVFDEQGQLLAQDSLIRRPDSRP</sequence>
<protein>
    <submittedName>
        <fullName evidence="1">Curli-like amyloid fiber formation chaperone CsgH</fullName>
    </submittedName>
</protein>
<proteinExistence type="predicted"/>
<dbReference type="Proteomes" id="UP001250698">
    <property type="component" value="Unassembled WGS sequence"/>
</dbReference>
<dbReference type="InterPro" id="IPR053722">
    <property type="entry name" value="Curli_assembly_CsgC/AgfC"/>
</dbReference>
<dbReference type="Gene3D" id="2.60.40.2420">
    <property type="match status" value="1"/>
</dbReference>
<reference evidence="1 2" key="1">
    <citation type="submission" date="2023-10" db="EMBL/GenBank/DDBJ databases">
        <title>Hymenobacter endophyticus sp. nov., an isolate from the leaf tissues of wheat.</title>
        <authorList>
            <person name="Dai Y."/>
        </authorList>
    </citation>
    <scope>NUCLEOTIDE SEQUENCE [LARGE SCALE GENOMIC DNA]</scope>
    <source>
        <strain evidence="1 2">ZK17L-C2</strain>
    </source>
</reference>
<accession>A0ABU3TJC7</accession>
<evidence type="ECO:0000313" key="1">
    <source>
        <dbReference type="EMBL" id="MDU0371442.1"/>
    </source>
</evidence>
<organism evidence="1 2">
    <name type="scientific">Hymenobacter endophyticus</name>
    <dbReference type="NCBI Taxonomy" id="3076335"/>
    <lineage>
        <taxon>Bacteria</taxon>
        <taxon>Pseudomonadati</taxon>
        <taxon>Bacteroidota</taxon>
        <taxon>Cytophagia</taxon>
        <taxon>Cytophagales</taxon>
        <taxon>Hymenobacteraceae</taxon>
        <taxon>Hymenobacter</taxon>
    </lineage>
</organism>
<keyword evidence="2" id="KW-1185">Reference proteome</keyword>
<dbReference type="NCBIfam" id="NF041112">
    <property type="entry name" value="chap_CsgH_alph"/>
    <property type="match status" value="1"/>
</dbReference>
<comment type="caution">
    <text evidence="1">The sequence shown here is derived from an EMBL/GenBank/DDBJ whole genome shotgun (WGS) entry which is preliminary data.</text>
</comment>
<evidence type="ECO:0000313" key="2">
    <source>
        <dbReference type="Proteomes" id="UP001250698"/>
    </source>
</evidence>
<dbReference type="RefSeq" id="WP_315998900.1">
    <property type="nucleotide sequence ID" value="NZ_JAWDJT010000008.1"/>
</dbReference>
<name>A0ABU3TJC7_9BACT</name>
<dbReference type="InterPro" id="IPR047726">
    <property type="entry name" value="CsgH_dom"/>
</dbReference>
<gene>
    <name evidence="1" type="primary">csgH</name>
    <name evidence="1" type="ORF">ROI90_13625</name>
</gene>
<dbReference type="EMBL" id="JAWDJT010000008">
    <property type="protein sequence ID" value="MDU0371442.1"/>
    <property type="molecule type" value="Genomic_DNA"/>
</dbReference>